<dbReference type="AlphaFoldDB" id="A0AAW8LF38"/>
<dbReference type="EMBL" id="JAVDSC010000001">
    <property type="protein sequence ID" value="MDR6628336.1"/>
    <property type="molecule type" value="Genomic_DNA"/>
</dbReference>
<dbReference type="Proteomes" id="UP001262767">
    <property type="component" value="Unassembled WGS sequence"/>
</dbReference>
<name>A0AAW8LF38_ACILW</name>
<evidence type="ECO:0000313" key="2">
    <source>
        <dbReference type="Proteomes" id="UP001262767"/>
    </source>
</evidence>
<comment type="caution">
    <text evidence="1">The sequence shown here is derived from an EMBL/GenBank/DDBJ whole genome shotgun (WGS) entry which is preliminary data.</text>
</comment>
<gene>
    <name evidence="1" type="ORF">J2X86_000324</name>
</gene>
<dbReference type="RefSeq" id="WP_310076681.1">
    <property type="nucleotide sequence ID" value="NZ_JAVDSC010000001.1"/>
</dbReference>
<evidence type="ECO:0000313" key="1">
    <source>
        <dbReference type="EMBL" id="MDR6628336.1"/>
    </source>
</evidence>
<reference evidence="1" key="1">
    <citation type="submission" date="2023-07" db="EMBL/GenBank/DDBJ databases">
        <title>Sorghum-associated microbial communities from plants grown in Nebraska, USA.</title>
        <authorList>
            <person name="Schachtman D."/>
        </authorList>
    </citation>
    <scope>NUCLEOTIDE SEQUENCE</scope>
    <source>
        <strain evidence="1">BE44</strain>
    </source>
</reference>
<organism evidence="1 2">
    <name type="scientific">Acinetobacter lwoffii</name>
    <dbReference type="NCBI Taxonomy" id="28090"/>
    <lineage>
        <taxon>Bacteria</taxon>
        <taxon>Pseudomonadati</taxon>
        <taxon>Pseudomonadota</taxon>
        <taxon>Gammaproteobacteria</taxon>
        <taxon>Moraxellales</taxon>
        <taxon>Moraxellaceae</taxon>
        <taxon>Acinetobacter</taxon>
    </lineage>
</organism>
<accession>A0AAW8LF38</accession>
<sequence length="74" mass="8763">MNLIEKTELKECDHDWENISKIGDTKRQLICTYCSEQKSEPFDVNVKQWSDEETDHCTDIRNHVSPNTKVIEHE</sequence>
<proteinExistence type="predicted"/>
<protein>
    <submittedName>
        <fullName evidence="1">Uncharacterized protein</fullName>
    </submittedName>
</protein>